<comment type="caution">
    <text evidence="2">The sequence shown here is derived from an EMBL/GenBank/DDBJ whole genome shotgun (WGS) entry which is preliminary data.</text>
</comment>
<dbReference type="OrthoDB" id="361064at2"/>
<evidence type="ECO:0008006" key="4">
    <source>
        <dbReference type="Google" id="ProtNLM"/>
    </source>
</evidence>
<evidence type="ECO:0000256" key="1">
    <source>
        <dbReference type="SAM" id="SignalP"/>
    </source>
</evidence>
<keyword evidence="1" id="KW-0732">Signal</keyword>
<feature type="signal peptide" evidence="1">
    <location>
        <begin position="1"/>
        <end position="20"/>
    </location>
</feature>
<dbReference type="EMBL" id="ATFF01000006">
    <property type="protein sequence ID" value="EPF31648.1"/>
    <property type="molecule type" value="Genomic_DNA"/>
</dbReference>
<evidence type="ECO:0000313" key="3">
    <source>
        <dbReference type="Proteomes" id="UP000014541"/>
    </source>
</evidence>
<reference evidence="2 3" key="1">
    <citation type="submission" date="2013-04" db="EMBL/GenBank/DDBJ databases">
        <title>The Genome Sequence of Treponema maltophilum ATCC 51939.</title>
        <authorList>
            <consortium name="The Broad Institute Genomics Platform"/>
            <person name="Earl A."/>
            <person name="Ward D."/>
            <person name="Feldgarden M."/>
            <person name="Gevers D."/>
            <person name="Leonetti C."/>
            <person name="Blanton J.M."/>
            <person name="Dewhirst F.E."/>
            <person name="Izard J."/>
            <person name="Walker B."/>
            <person name="Young S."/>
            <person name="Zeng Q."/>
            <person name="Gargeya S."/>
            <person name="Fitzgerald M."/>
            <person name="Haas B."/>
            <person name="Abouelleil A."/>
            <person name="Allen A.W."/>
            <person name="Alvarado L."/>
            <person name="Arachchi H.M."/>
            <person name="Berlin A.M."/>
            <person name="Chapman S.B."/>
            <person name="Gainer-Dewar J."/>
            <person name="Goldberg J."/>
            <person name="Griggs A."/>
            <person name="Gujja S."/>
            <person name="Hansen M."/>
            <person name="Howarth C."/>
            <person name="Imamovic A."/>
            <person name="Ireland A."/>
            <person name="Larimer J."/>
            <person name="McCowan C."/>
            <person name="Murphy C."/>
            <person name="Pearson M."/>
            <person name="Poon T.W."/>
            <person name="Priest M."/>
            <person name="Roberts A."/>
            <person name="Saif S."/>
            <person name="Shea T."/>
            <person name="Sisk P."/>
            <person name="Sykes S."/>
            <person name="Wortman J."/>
            <person name="Nusbaum C."/>
            <person name="Birren B."/>
        </authorList>
    </citation>
    <scope>NUCLEOTIDE SEQUENCE [LARGE SCALE GENOMIC DNA]</scope>
    <source>
        <strain evidence="2 3">ATCC 51939</strain>
    </source>
</reference>
<dbReference type="HOGENOM" id="CLU_142314_0_0_12"/>
<dbReference type="STRING" id="1125699.HMPREF9194_01999"/>
<dbReference type="eggNOG" id="ENOG502ZRPF">
    <property type="taxonomic scope" value="Bacteria"/>
</dbReference>
<dbReference type="AlphaFoldDB" id="S3K0B1"/>
<keyword evidence="3" id="KW-1185">Reference proteome</keyword>
<proteinExistence type="predicted"/>
<dbReference type="PATRIC" id="fig|1125699.3.peg.2021"/>
<evidence type="ECO:0000313" key="2">
    <source>
        <dbReference type="EMBL" id="EPF31648.1"/>
    </source>
</evidence>
<accession>S3K0B1</accession>
<dbReference type="RefSeq" id="WP_016526257.1">
    <property type="nucleotide sequence ID" value="NZ_KE332518.1"/>
</dbReference>
<organism evidence="2 3">
    <name type="scientific">Treponema maltophilum ATCC 51939</name>
    <dbReference type="NCBI Taxonomy" id="1125699"/>
    <lineage>
        <taxon>Bacteria</taxon>
        <taxon>Pseudomonadati</taxon>
        <taxon>Spirochaetota</taxon>
        <taxon>Spirochaetia</taxon>
        <taxon>Spirochaetales</taxon>
        <taxon>Treponemataceae</taxon>
        <taxon>Treponema</taxon>
    </lineage>
</organism>
<protein>
    <recommendedName>
        <fullName evidence="4">SLH domain-containing protein</fullName>
    </recommendedName>
</protein>
<gene>
    <name evidence="2" type="ORF">HMPREF9194_01999</name>
</gene>
<sequence length="156" mass="17183">MKKNVFLSFFLLVFCALAFAQQADRMTAMINAPRVTFNQAAYFASSYLGLGSENMSDAEAGKMLAAFSSFPKLSVSEQPLTVKEFAYFCVKVWKIKGGIGYTVFKAPRYALKELKALGFVPVFADPDTYVTGRDALYIMGKCADYAEVQNAKKGAE</sequence>
<name>S3K0B1_TREMA</name>
<dbReference type="Proteomes" id="UP000014541">
    <property type="component" value="Unassembled WGS sequence"/>
</dbReference>
<feature type="chain" id="PRO_5004511120" description="SLH domain-containing protein" evidence="1">
    <location>
        <begin position="21"/>
        <end position="156"/>
    </location>
</feature>